<evidence type="ECO:0000313" key="3">
    <source>
        <dbReference type="EMBL" id="POG68314.1"/>
    </source>
</evidence>
<dbReference type="Proteomes" id="UP000018888">
    <property type="component" value="Unassembled WGS sequence"/>
</dbReference>
<gene>
    <name evidence="3" type="ORF">GLOIN_2v1778437</name>
</gene>
<evidence type="ECO:0000259" key="1">
    <source>
        <dbReference type="PROSITE" id="PS50011"/>
    </source>
</evidence>
<dbReference type="SUPFAM" id="SSF81383">
    <property type="entry name" value="F-box domain"/>
    <property type="match status" value="1"/>
</dbReference>
<dbReference type="PROSITE" id="PS50181">
    <property type="entry name" value="FBOX"/>
    <property type="match status" value="1"/>
</dbReference>
<proteinExistence type="predicted"/>
<evidence type="ECO:0000313" key="4">
    <source>
        <dbReference type="Proteomes" id="UP000018888"/>
    </source>
</evidence>
<dbReference type="InterPro" id="IPR011009">
    <property type="entry name" value="Kinase-like_dom_sf"/>
</dbReference>
<dbReference type="InterPro" id="IPR051681">
    <property type="entry name" value="Ser/Thr_Kinases-Pseudokinases"/>
</dbReference>
<dbReference type="PANTHER" id="PTHR44329">
    <property type="entry name" value="SERINE/THREONINE-PROTEIN KINASE TNNI3K-RELATED"/>
    <property type="match status" value="1"/>
</dbReference>
<comment type="caution">
    <text evidence="3">The sequence shown here is derived from an EMBL/GenBank/DDBJ whole genome shotgun (WGS) entry which is preliminary data.</text>
</comment>
<dbReference type="Pfam" id="PF07714">
    <property type="entry name" value="PK_Tyr_Ser-Thr"/>
    <property type="match status" value="1"/>
</dbReference>
<dbReference type="VEuPathDB" id="FungiDB:RhiirFUN_003479"/>
<dbReference type="VEuPathDB" id="FungiDB:RhiirFUN_003483"/>
<feature type="domain" description="Protein kinase" evidence="1">
    <location>
        <begin position="501"/>
        <end position="772"/>
    </location>
</feature>
<reference evidence="3 4" key="1">
    <citation type="journal article" date="2013" name="Proc. Natl. Acad. Sci. U.S.A.">
        <title>Genome of an arbuscular mycorrhizal fungus provides insight into the oldest plant symbiosis.</title>
        <authorList>
            <person name="Tisserant E."/>
            <person name="Malbreil M."/>
            <person name="Kuo A."/>
            <person name="Kohler A."/>
            <person name="Symeonidi A."/>
            <person name="Balestrini R."/>
            <person name="Charron P."/>
            <person name="Duensing N."/>
            <person name="Frei Dit Frey N."/>
            <person name="Gianinazzi-Pearson V."/>
            <person name="Gilbert L.B."/>
            <person name="Handa Y."/>
            <person name="Herr J.R."/>
            <person name="Hijri M."/>
            <person name="Koul R."/>
            <person name="Kawaguchi M."/>
            <person name="Krajinski F."/>
            <person name="Lammers P.J."/>
            <person name="Masclaux F.G."/>
            <person name="Murat C."/>
            <person name="Morin E."/>
            <person name="Ndikumana S."/>
            <person name="Pagni M."/>
            <person name="Petitpierre D."/>
            <person name="Requena N."/>
            <person name="Rosikiewicz P."/>
            <person name="Riley R."/>
            <person name="Saito K."/>
            <person name="San Clemente H."/>
            <person name="Shapiro H."/>
            <person name="van Tuinen D."/>
            <person name="Becard G."/>
            <person name="Bonfante P."/>
            <person name="Paszkowski U."/>
            <person name="Shachar-Hill Y.Y."/>
            <person name="Tuskan G.A."/>
            <person name="Young P.W."/>
            <person name="Sanders I.R."/>
            <person name="Henrissat B."/>
            <person name="Rensing S.A."/>
            <person name="Grigoriev I.V."/>
            <person name="Corradi N."/>
            <person name="Roux C."/>
            <person name="Martin F."/>
        </authorList>
    </citation>
    <scope>NUCLEOTIDE SEQUENCE [LARGE SCALE GENOMIC DNA]</scope>
    <source>
        <strain evidence="3 4">DAOM 197198</strain>
    </source>
</reference>
<accession>A0A2P4PSE9</accession>
<protein>
    <submittedName>
        <fullName evidence="3">Kinase-like domain-containing protein</fullName>
    </submittedName>
</protein>
<reference evidence="3 4" key="2">
    <citation type="journal article" date="2018" name="New Phytol.">
        <title>High intraspecific genome diversity in the model arbuscular mycorrhizal symbiont Rhizophagus irregularis.</title>
        <authorList>
            <person name="Chen E.C.H."/>
            <person name="Morin E."/>
            <person name="Beaudet D."/>
            <person name="Noel J."/>
            <person name="Yildirir G."/>
            <person name="Ndikumana S."/>
            <person name="Charron P."/>
            <person name="St-Onge C."/>
            <person name="Giorgi J."/>
            <person name="Kruger M."/>
            <person name="Marton T."/>
            <person name="Ropars J."/>
            <person name="Grigoriev I.V."/>
            <person name="Hainaut M."/>
            <person name="Henrissat B."/>
            <person name="Roux C."/>
            <person name="Martin F."/>
            <person name="Corradi N."/>
        </authorList>
    </citation>
    <scope>NUCLEOTIDE SEQUENCE [LARGE SCALE GENOMIC DNA]</scope>
    <source>
        <strain evidence="3 4">DAOM 197198</strain>
    </source>
</reference>
<dbReference type="PROSITE" id="PS50011">
    <property type="entry name" value="PROTEIN_KINASE_DOM"/>
    <property type="match status" value="1"/>
</dbReference>
<dbReference type="AlphaFoldDB" id="A0A2P4PSE9"/>
<sequence length="827" mass="97011">MAEKGMIPEIYSYCDFELITKKNQIYQDFKEIINKKKIPWSNPKLNLCSLPTEILLKILYELILLEKLNPPKTAVIFLPLVCKLFYKLSHDTVIWEQVFINDYDVDARKRRFNFCNFRKIFYRRSNLNIEKMYSSVQTLENFYLDDLSPSESVLDNILDELTCLWVLVSENDGKNLKKLTELEAPEFCCRVFNLLFADMDSSLKHLACVFISLKIISMMLAYGVKSYSSIVKTMVDKLRERILNWDPTKDAVFPMLDCHALHIYLACGARDDYKILPESLIFDARKSDKWLQWTDMVDVYSSNKILWCLRNDGYDWPFCPPNRWKGLCIDPTLTVVEKILKMDLTFTEVEIDKGDGDAFSDYLDDDEGTYQDNSLHYNLEGVLTDDMGTSYYTEGESFPVDKGRRVNFVYKDNKDDNVLVKFCGFMTAYGIIGRYWKSGETECERPITEYNWCHDCSARHFQQNFNNWTSGNGNIDKFIQDTQLSAVWYNKLLEWIPFDRFNNIEHIGKGGFGDVYKAKWIDGRIWNWDNKNQNWNRLYQDEFVSLKSLNNSENITLEYIKEIASHHKINEAFIIEIYGITQHPETKNYMIVLQYAEHRSLRNYLNQNYKKLTWAEKIYILHNIANGLDQIHRNGLIHRNLHTGNILRFKYGTSITDIGLCKPADYNNTLENKVYGVLPYVAPEILRGQNYTKASDIYSFGIIMYEIISGLSPYHDISHDKNLAIKVCQGFRPRFNIKVPQLILHLIKQCLDADPLIRPTADEIWNTLLQWYDNIQEQDDTGIYKQIEEINNNLSTNDIPSKHYEAIYTSRLLNFDNLPEPKNPDKY</sequence>
<feature type="domain" description="F-box" evidence="2">
    <location>
        <begin position="44"/>
        <end position="98"/>
    </location>
</feature>
<dbReference type="InterPro" id="IPR036047">
    <property type="entry name" value="F-box-like_dom_sf"/>
</dbReference>
<name>A0A2P4PSE9_RHIID</name>
<dbReference type="Gene3D" id="1.10.510.10">
    <property type="entry name" value="Transferase(Phosphotransferase) domain 1"/>
    <property type="match status" value="1"/>
</dbReference>
<dbReference type="EMBL" id="AUPC02000155">
    <property type="protein sequence ID" value="POG68314.1"/>
    <property type="molecule type" value="Genomic_DNA"/>
</dbReference>
<dbReference type="InterPro" id="IPR000719">
    <property type="entry name" value="Prot_kinase_dom"/>
</dbReference>
<keyword evidence="4" id="KW-1185">Reference proteome</keyword>
<dbReference type="GO" id="GO:0004674">
    <property type="term" value="F:protein serine/threonine kinase activity"/>
    <property type="evidence" value="ECO:0007669"/>
    <property type="project" value="TreeGrafter"/>
</dbReference>
<dbReference type="Gene3D" id="1.10.10.1010">
    <property type="entry name" value="Intein homing endonuclease, domain IV"/>
    <property type="match status" value="1"/>
</dbReference>
<dbReference type="GO" id="GO:0005524">
    <property type="term" value="F:ATP binding"/>
    <property type="evidence" value="ECO:0007669"/>
    <property type="project" value="InterPro"/>
</dbReference>
<dbReference type="InterPro" id="IPR001810">
    <property type="entry name" value="F-box_dom"/>
</dbReference>
<organism evidence="3 4">
    <name type="scientific">Rhizophagus irregularis (strain DAOM 181602 / DAOM 197198 / MUCL 43194)</name>
    <name type="common">Arbuscular mycorrhizal fungus</name>
    <name type="synonym">Glomus intraradices</name>
    <dbReference type="NCBI Taxonomy" id="747089"/>
    <lineage>
        <taxon>Eukaryota</taxon>
        <taxon>Fungi</taxon>
        <taxon>Fungi incertae sedis</taxon>
        <taxon>Mucoromycota</taxon>
        <taxon>Glomeromycotina</taxon>
        <taxon>Glomeromycetes</taxon>
        <taxon>Glomerales</taxon>
        <taxon>Glomeraceae</taxon>
        <taxon>Rhizophagus</taxon>
    </lineage>
</organism>
<evidence type="ECO:0000259" key="2">
    <source>
        <dbReference type="PROSITE" id="PS50181"/>
    </source>
</evidence>
<dbReference type="InterPro" id="IPR001245">
    <property type="entry name" value="Ser-Thr/Tyr_kinase_cat_dom"/>
</dbReference>
<dbReference type="SUPFAM" id="SSF56112">
    <property type="entry name" value="Protein kinase-like (PK-like)"/>
    <property type="match status" value="1"/>
</dbReference>